<dbReference type="SUPFAM" id="SSF54570">
    <property type="entry name" value="Ribosomal protein S19"/>
    <property type="match status" value="1"/>
</dbReference>
<dbReference type="RefSeq" id="YP_009476666.1">
    <property type="nucleotide sequence ID" value="NC_037452.1"/>
</dbReference>
<dbReference type="InterPro" id="IPR023575">
    <property type="entry name" value="Ribosomal_uS19_SF"/>
</dbReference>
<sequence length="73" mass="8696">MRSIWKGPLIFKFSFNKKERLSIMNRKTTIFPCFVGKYFLVKNGSSYLRKIYVCENMVGLKFGDFAYPKKQKK</sequence>
<dbReference type="GO" id="GO:0005840">
    <property type="term" value="C:ribosome"/>
    <property type="evidence" value="ECO:0007669"/>
    <property type="project" value="UniProtKB-KW"/>
</dbReference>
<dbReference type="GO" id="GO:0003735">
    <property type="term" value="F:structural constituent of ribosome"/>
    <property type="evidence" value="ECO:0007669"/>
    <property type="project" value="InterPro"/>
</dbReference>
<dbReference type="PIRSF" id="PIRSF002144">
    <property type="entry name" value="Ribosomal_S19"/>
    <property type="match status" value="1"/>
</dbReference>
<evidence type="ECO:0000313" key="4">
    <source>
        <dbReference type="EMBL" id="AVM81159.1"/>
    </source>
</evidence>
<proteinExistence type="inferred from homology"/>
<dbReference type="EMBL" id="MG680943">
    <property type="protein sequence ID" value="AVM81159.1"/>
    <property type="molecule type" value="Genomic_DNA"/>
</dbReference>
<dbReference type="GeneID" id="36493083"/>
<evidence type="ECO:0000256" key="1">
    <source>
        <dbReference type="ARBA" id="ARBA00007345"/>
    </source>
</evidence>
<keyword evidence="2 4" id="KW-0689">Ribosomal protein</keyword>
<keyword evidence="4" id="KW-0496">Mitochondrion</keyword>
<keyword evidence="3" id="KW-0687">Ribonucleoprotein</keyword>
<organism evidence="4">
    <name type="scientific">Storeatula sp. CCMP1868</name>
    <dbReference type="NCBI Taxonomy" id="195070"/>
    <lineage>
        <taxon>Eukaryota</taxon>
        <taxon>Cryptophyceae</taxon>
        <taxon>Pyrenomonadales</taxon>
        <taxon>Pyrenomonadaceae</taxon>
        <taxon>Storeatula</taxon>
    </lineage>
</organism>
<dbReference type="Gene3D" id="3.30.860.10">
    <property type="entry name" value="30s Ribosomal Protein S19, Chain A"/>
    <property type="match status" value="1"/>
</dbReference>
<reference evidence="4" key="1">
    <citation type="journal article" date="2018" name="BMC Genomics">
        <title>Comparative mitochondrial genomics of cryptophyte algae: gene shuffling and dynamic mobile genetic elements.</title>
        <authorList>
            <person name="Kim J.I."/>
            <person name="Yoon H.S."/>
            <person name="Yi G."/>
            <person name="Shin W."/>
            <person name="Archibald J.M."/>
        </authorList>
    </citation>
    <scope>NUCLEOTIDE SEQUENCE</scope>
    <source>
        <strain evidence="4">CCMP1868</strain>
    </source>
</reference>
<dbReference type="GO" id="GO:0006412">
    <property type="term" value="P:translation"/>
    <property type="evidence" value="ECO:0007669"/>
    <property type="project" value="InterPro"/>
</dbReference>
<accession>A0A2P1G883</accession>
<dbReference type="InterPro" id="IPR002222">
    <property type="entry name" value="Ribosomal_uS19"/>
</dbReference>
<dbReference type="GO" id="GO:1990904">
    <property type="term" value="C:ribonucleoprotein complex"/>
    <property type="evidence" value="ECO:0007669"/>
    <property type="project" value="UniProtKB-KW"/>
</dbReference>
<gene>
    <name evidence="4" type="primary">rps19</name>
    <name evidence="4" type="ORF">StoMt_p030</name>
</gene>
<dbReference type="AlphaFoldDB" id="A0A2P1G883"/>
<comment type="similarity">
    <text evidence="1">Belongs to the universal ribosomal protein uS19 family.</text>
</comment>
<geneLocation type="mitochondrion" evidence="4"/>
<dbReference type="Pfam" id="PF00203">
    <property type="entry name" value="Ribosomal_S19"/>
    <property type="match status" value="1"/>
</dbReference>
<name>A0A2P1G883_9CRYP</name>
<protein>
    <submittedName>
        <fullName evidence="4">Ribosomal protein S19</fullName>
    </submittedName>
</protein>
<evidence type="ECO:0000256" key="3">
    <source>
        <dbReference type="ARBA" id="ARBA00023274"/>
    </source>
</evidence>
<evidence type="ECO:0000256" key="2">
    <source>
        <dbReference type="ARBA" id="ARBA00022980"/>
    </source>
</evidence>